<dbReference type="InterPro" id="IPR007321">
    <property type="entry name" value="Transposase_28"/>
</dbReference>
<evidence type="ECO:0000313" key="3">
    <source>
        <dbReference type="Proteomes" id="UP000275267"/>
    </source>
</evidence>
<feature type="domain" description="Transposase (putative) gypsy type" evidence="1">
    <location>
        <begin position="59"/>
        <end position="108"/>
    </location>
</feature>
<dbReference type="Pfam" id="PF04195">
    <property type="entry name" value="Transposase_28"/>
    <property type="match status" value="1"/>
</dbReference>
<reference evidence="3" key="1">
    <citation type="journal article" date="2019" name="Nat. Commun.">
        <title>The genome of broomcorn millet.</title>
        <authorList>
            <person name="Zou C."/>
            <person name="Miki D."/>
            <person name="Li D."/>
            <person name="Tang Q."/>
            <person name="Xiao L."/>
            <person name="Rajput S."/>
            <person name="Deng P."/>
            <person name="Jia W."/>
            <person name="Huang R."/>
            <person name="Zhang M."/>
            <person name="Sun Y."/>
            <person name="Hu J."/>
            <person name="Fu X."/>
            <person name="Schnable P.S."/>
            <person name="Li F."/>
            <person name="Zhang H."/>
            <person name="Feng B."/>
            <person name="Zhu X."/>
            <person name="Liu R."/>
            <person name="Schnable J.C."/>
            <person name="Zhu J.-K."/>
            <person name="Zhang H."/>
        </authorList>
    </citation>
    <scope>NUCLEOTIDE SEQUENCE [LARGE SCALE GENOMIC DNA]</scope>
</reference>
<gene>
    <name evidence="2" type="ORF">C2845_PM13G07920</name>
</gene>
<organism evidence="2 3">
    <name type="scientific">Panicum miliaceum</name>
    <name type="common">Proso millet</name>
    <name type="synonym">Broomcorn millet</name>
    <dbReference type="NCBI Taxonomy" id="4540"/>
    <lineage>
        <taxon>Eukaryota</taxon>
        <taxon>Viridiplantae</taxon>
        <taxon>Streptophyta</taxon>
        <taxon>Embryophyta</taxon>
        <taxon>Tracheophyta</taxon>
        <taxon>Spermatophyta</taxon>
        <taxon>Magnoliopsida</taxon>
        <taxon>Liliopsida</taxon>
        <taxon>Poales</taxon>
        <taxon>Poaceae</taxon>
        <taxon>PACMAD clade</taxon>
        <taxon>Panicoideae</taxon>
        <taxon>Panicodae</taxon>
        <taxon>Paniceae</taxon>
        <taxon>Panicinae</taxon>
        <taxon>Panicum</taxon>
        <taxon>Panicum sect. Panicum</taxon>
    </lineage>
</organism>
<dbReference type="OrthoDB" id="685425at2759"/>
<proteinExistence type="predicted"/>
<comment type="caution">
    <text evidence="2">The sequence shown here is derived from an EMBL/GenBank/DDBJ whole genome shotgun (WGS) entry which is preliminary data.</text>
</comment>
<evidence type="ECO:0000259" key="1">
    <source>
        <dbReference type="Pfam" id="PF04195"/>
    </source>
</evidence>
<dbReference type="Proteomes" id="UP000275267">
    <property type="component" value="Unassembled WGS sequence"/>
</dbReference>
<keyword evidence="3" id="KW-1185">Reference proteome</keyword>
<accession>A0A3L6RGW5</accession>
<protein>
    <recommendedName>
        <fullName evidence="1">Transposase (putative) gypsy type domain-containing protein</fullName>
    </recommendedName>
</protein>
<evidence type="ECO:0000313" key="2">
    <source>
        <dbReference type="EMBL" id="RLN03271.1"/>
    </source>
</evidence>
<dbReference type="EMBL" id="PQIB02000008">
    <property type="protein sequence ID" value="RLN03271.1"/>
    <property type="molecule type" value="Genomic_DNA"/>
</dbReference>
<name>A0A3L6RGW5_PANMI</name>
<dbReference type="AlphaFoldDB" id="A0A3L6RGW5"/>
<sequence>MAPKVAPKVDRLKTRSLGKSSVTEESLRDMVRRGYIIAGAARASKPDEVVAHREDNEIVVFHHLFTVGLRFPLEPIFVDILQSCGMYLHHLTPNSIARLSMYLWLSRTCNFSSSAEHLSFIHKVHHQPKVVTVRTAEGTEAEAET</sequence>